<organism evidence="1 2">
    <name type="scientific">Nepenthes gracilis</name>
    <name type="common">Slender pitcher plant</name>
    <dbReference type="NCBI Taxonomy" id="150966"/>
    <lineage>
        <taxon>Eukaryota</taxon>
        <taxon>Viridiplantae</taxon>
        <taxon>Streptophyta</taxon>
        <taxon>Embryophyta</taxon>
        <taxon>Tracheophyta</taxon>
        <taxon>Spermatophyta</taxon>
        <taxon>Magnoliopsida</taxon>
        <taxon>eudicotyledons</taxon>
        <taxon>Gunneridae</taxon>
        <taxon>Pentapetalae</taxon>
        <taxon>Caryophyllales</taxon>
        <taxon>Nepenthaceae</taxon>
        <taxon>Nepenthes</taxon>
    </lineage>
</organism>
<proteinExistence type="predicted"/>
<accession>A0AAD3S9R1</accession>
<dbReference type="PANTHER" id="PTHR47242:SF1">
    <property type="entry name" value="TRAF-LIKE FAMILY PROTEIN"/>
    <property type="match status" value="1"/>
</dbReference>
<reference evidence="1" key="1">
    <citation type="submission" date="2023-05" db="EMBL/GenBank/DDBJ databases">
        <title>Nepenthes gracilis genome sequencing.</title>
        <authorList>
            <person name="Fukushima K."/>
        </authorList>
    </citation>
    <scope>NUCLEOTIDE SEQUENCE</scope>
    <source>
        <strain evidence="1">SING2019-196</strain>
    </source>
</reference>
<sequence length="446" mass="48094">MDAGAIAGSLTGLRGDPAIVKRLLLLTKISGCNDGKKVSRTNETSPSLMKLLRGVKVLQQAIIDLLLDIIVECCQSSEGSCNDDPFDAEPKAKPEVNGAPMQLPLFERLDSGVGESGNDSAIQSTGVNGADVHEKVVPGYSLSPPEASACKSFENTPLCSMTKCRGQSEELLGSIINTLRALDATIPQCCPEPRCRPQSAQEISLVTKLVEHSEHPMAAAALLERLQKPDADPALRLYIFGALCQMECSSEVWEHVFLQSFGLLAGLNDEPLAVAINFVLKAAFQCQCLPEAISSVRVRLKDLGAVVSTCVLEFLSRTVHDCADVAEAILRKVDCDDGFGVNCSSMSSGIFFSGANGLPSERLRGWDEQSFHAGHHFFDIYILIEMLSIPSLAVEASQIFERAVSRGAILAPSVAMFLKRWHAEKANYNSRFAAENLLHMDAAVEG</sequence>
<comment type="caution">
    <text evidence="1">The sequence shown here is derived from an EMBL/GenBank/DDBJ whole genome shotgun (WGS) entry which is preliminary data.</text>
</comment>
<name>A0AAD3S9R1_NEPGR</name>
<evidence type="ECO:0000313" key="1">
    <source>
        <dbReference type="EMBL" id="GMH07027.1"/>
    </source>
</evidence>
<dbReference type="AlphaFoldDB" id="A0AAD3S9R1"/>
<evidence type="ECO:0000313" key="2">
    <source>
        <dbReference type="Proteomes" id="UP001279734"/>
    </source>
</evidence>
<dbReference type="PANTHER" id="PTHR47242">
    <property type="entry name" value="TRAF-LIKE FAMILY PROTEIN"/>
    <property type="match status" value="1"/>
</dbReference>
<gene>
    <name evidence="1" type="ORF">Nepgr_008867</name>
</gene>
<dbReference type="Proteomes" id="UP001279734">
    <property type="component" value="Unassembled WGS sequence"/>
</dbReference>
<dbReference type="EMBL" id="BSYO01000007">
    <property type="protein sequence ID" value="GMH07027.1"/>
    <property type="molecule type" value="Genomic_DNA"/>
</dbReference>
<protein>
    <submittedName>
        <fullName evidence="1">Uncharacterized protein</fullName>
    </submittedName>
</protein>
<keyword evidence="2" id="KW-1185">Reference proteome</keyword>